<evidence type="ECO:0000259" key="2">
    <source>
        <dbReference type="Pfam" id="PF01370"/>
    </source>
</evidence>
<dbReference type="EMBL" id="LKBG01000228">
    <property type="protein sequence ID" value="KQB34652.1"/>
    <property type="molecule type" value="Genomic_DNA"/>
</dbReference>
<dbReference type="Proteomes" id="UP000050320">
    <property type="component" value="Unassembled WGS sequence"/>
</dbReference>
<evidence type="ECO:0000313" key="4">
    <source>
        <dbReference type="EMBL" id="KQB34652.1"/>
    </source>
</evidence>
<dbReference type="AlphaFoldDB" id="A0A0N8VKT9"/>
<dbReference type="PATRIC" id="fig|507754.4.peg.139"/>
<evidence type="ECO:0000313" key="5">
    <source>
        <dbReference type="Proteomes" id="UP000050320"/>
    </source>
</evidence>
<evidence type="ECO:0000313" key="3">
    <source>
        <dbReference type="EMBL" id="KPV47503.1"/>
    </source>
</evidence>
<protein>
    <submittedName>
        <fullName evidence="4">Nucleoside-diphosphate sugar epimerase</fullName>
    </submittedName>
</protein>
<dbReference type="EMBL" id="LJCQ01000053">
    <property type="protein sequence ID" value="KPV47503.1"/>
    <property type="molecule type" value="Genomic_DNA"/>
</dbReference>
<proteinExistence type="inferred from homology"/>
<evidence type="ECO:0000313" key="6">
    <source>
        <dbReference type="Proteomes" id="UP000050515"/>
    </source>
</evidence>
<sequence>MKILVTGHRGFIGGHIYNYLKSNNYEVYGYDLGDKLEDVKYYYIIHMAARGLIRLSTKFPYEYYKDGLDLTIKFLELARKNNSKFIFPSSGSIQNPTNPYSLGKKNAVEWIKLYGKLYNMDYYVLKFYNIYGENAKKGAVYLFTKAALNGETATVYGDGTHIRDYLYVGDVVKLIYDIINNKIVPGEYDVGSGTGTSVNDLIKLIEWVTNRHIEYVKKDYIVDEADNLVAGNTVIKDPLPLSNGIEKVMKCIESSKL</sequence>
<evidence type="ECO:0000256" key="1">
    <source>
        <dbReference type="ARBA" id="ARBA00007637"/>
    </source>
</evidence>
<dbReference type="Proteomes" id="UP000050515">
    <property type="component" value="Unassembled WGS sequence"/>
</dbReference>
<organism evidence="4 5">
    <name type="scientific">Acidiplasma aeolicum</name>
    <dbReference type="NCBI Taxonomy" id="507754"/>
    <lineage>
        <taxon>Archaea</taxon>
        <taxon>Methanobacteriati</taxon>
        <taxon>Thermoplasmatota</taxon>
        <taxon>Thermoplasmata</taxon>
        <taxon>Thermoplasmatales</taxon>
        <taxon>Ferroplasmaceae</taxon>
        <taxon>Acidiplasma</taxon>
    </lineage>
</organism>
<feature type="domain" description="NAD-dependent epimerase/dehydratase" evidence="2">
    <location>
        <begin position="3"/>
        <end position="191"/>
    </location>
</feature>
<comment type="similarity">
    <text evidence="1">Belongs to the NAD(P)-dependent epimerase/dehydratase family.</text>
</comment>
<dbReference type="InterPro" id="IPR036291">
    <property type="entry name" value="NAD(P)-bd_dom_sf"/>
</dbReference>
<dbReference type="PANTHER" id="PTHR43000">
    <property type="entry name" value="DTDP-D-GLUCOSE 4,6-DEHYDRATASE-RELATED"/>
    <property type="match status" value="1"/>
</dbReference>
<comment type="caution">
    <text evidence="4">The sequence shown here is derived from an EMBL/GenBank/DDBJ whole genome shotgun (WGS) entry which is preliminary data.</text>
</comment>
<gene>
    <name evidence="4" type="ORF">AOG54_04200</name>
    <name evidence="3" type="ORF">SE19_00785</name>
</gene>
<dbReference type="RefSeq" id="WP_054963835.1">
    <property type="nucleotide sequence ID" value="NZ_LJCQ01000053.1"/>
</dbReference>
<dbReference type="InterPro" id="IPR001509">
    <property type="entry name" value="Epimerase_deHydtase"/>
</dbReference>
<keyword evidence="5" id="KW-1185">Reference proteome</keyword>
<dbReference type="SUPFAM" id="SSF51735">
    <property type="entry name" value="NAD(P)-binding Rossmann-fold domains"/>
    <property type="match status" value="1"/>
</dbReference>
<reference evidence="4 5" key="2">
    <citation type="submission" date="2015-09" db="EMBL/GenBank/DDBJ databases">
        <title>Heavy metals and arsenic resistance mechanisms in polyextremophilic archaea of the family Ferroplasmaceae.</title>
        <authorList>
            <person name="Bulaev A.G."/>
            <person name="Kanygina A.V."/>
        </authorList>
    </citation>
    <scope>NUCLEOTIDE SEQUENCE [LARGE SCALE GENOMIC DNA]</scope>
    <source>
        <strain evidence="4 5">VT</strain>
    </source>
</reference>
<name>A0A0N8VKT9_9ARCH</name>
<dbReference type="OrthoDB" id="4907at2157"/>
<accession>A0A0N8VKT9</accession>
<dbReference type="Gene3D" id="3.40.50.720">
    <property type="entry name" value="NAD(P)-binding Rossmann-like Domain"/>
    <property type="match status" value="1"/>
</dbReference>
<dbReference type="Pfam" id="PF01370">
    <property type="entry name" value="Epimerase"/>
    <property type="match status" value="1"/>
</dbReference>
<reference evidence="3 6" key="1">
    <citation type="submission" date="2015-09" db="EMBL/GenBank/DDBJ databases">
        <title>Draft genome sequence of Acidiplasma aeolicum DSM 18409.</title>
        <authorList>
            <person name="Hemp J."/>
        </authorList>
    </citation>
    <scope>NUCLEOTIDE SEQUENCE [LARGE SCALE GENOMIC DNA]</scope>
    <source>
        <strain evidence="3 6">V</strain>
    </source>
</reference>